<name>A0A0R3SEM7_HYMDI</name>
<feature type="transmembrane region" description="Helical" evidence="6">
    <location>
        <begin position="280"/>
        <end position="304"/>
    </location>
</feature>
<dbReference type="GO" id="GO:0005886">
    <property type="term" value="C:plasma membrane"/>
    <property type="evidence" value="ECO:0007669"/>
    <property type="project" value="TreeGrafter"/>
</dbReference>
<dbReference type="Proteomes" id="UP000274504">
    <property type="component" value="Unassembled WGS sequence"/>
</dbReference>
<feature type="region of interest" description="Disordered" evidence="7">
    <location>
        <begin position="1"/>
        <end position="22"/>
    </location>
</feature>
<dbReference type="InterPro" id="IPR050746">
    <property type="entry name" value="DAACS"/>
</dbReference>
<feature type="compositionally biased region" description="Basic and acidic residues" evidence="7">
    <location>
        <begin position="12"/>
        <end position="22"/>
    </location>
</feature>
<comment type="similarity">
    <text evidence="6">Belongs to the dicarboxylate/amino acid:cation symporter (DAACS) (TC 2.A.23) family.</text>
</comment>
<keyword evidence="4 6" id="KW-1133">Transmembrane helix</keyword>
<dbReference type="GO" id="GO:0005313">
    <property type="term" value="F:L-glutamate transmembrane transporter activity"/>
    <property type="evidence" value="ECO:0007669"/>
    <property type="project" value="TreeGrafter"/>
</dbReference>
<dbReference type="AlphaFoldDB" id="A0A0R3SEM7"/>
<protein>
    <recommendedName>
        <fullName evidence="6">Amino acid transporter</fullName>
    </recommendedName>
</protein>
<evidence type="ECO:0000256" key="6">
    <source>
        <dbReference type="RuleBase" id="RU361216"/>
    </source>
</evidence>
<dbReference type="STRING" id="6216.A0A0R3SEM7"/>
<dbReference type="OrthoDB" id="5877963at2759"/>
<proteinExistence type="inferred from homology"/>
<keyword evidence="2 6" id="KW-0813">Transport</keyword>
<dbReference type="PANTHER" id="PTHR11958">
    <property type="entry name" value="SODIUM/DICARBOXYLATE SYMPORTER-RELATED"/>
    <property type="match status" value="1"/>
</dbReference>
<organism evidence="10">
    <name type="scientific">Hymenolepis diminuta</name>
    <name type="common">Rat tapeworm</name>
    <dbReference type="NCBI Taxonomy" id="6216"/>
    <lineage>
        <taxon>Eukaryota</taxon>
        <taxon>Metazoa</taxon>
        <taxon>Spiralia</taxon>
        <taxon>Lophotrochozoa</taxon>
        <taxon>Platyhelminthes</taxon>
        <taxon>Cestoda</taxon>
        <taxon>Eucestoda</taxon>
        <taxon>Cyclophyllidea</taxon>
        <taxon>Hymenolepididae</taxon>
        <taxon>Hymenolepis</taxon>
    </lineage>
</organism>
<dbReference type="SUPFAM" id="SSF118215">
    <property type="entry name" value="Proton glutamate symport protein"/>
    <property type="match status" value="1"/>
</dbReference>
<accession>A0A0R3SEM7</accession>
<feature type="transmembrane region" description="Helical" evidence="6">
    <location>
        <begin position="242"/>
        <end position="260"/>
    </location>
</feature>
<dbReference type="WBParaSite" id="HDID_0000323301-mRNA-1">
    <property type="protein sequence ID" value="HDID_0000323301-mRNA-1"/>
    <property type="gene ID" value="HDID_0000323301"/>
</dbReference>
<reference evidence="8 9" key="2">
    <citation type="submission" date="2018-11" db="EMBL/GenBank/DDBJ databases">
        <authorList>
            <consortium name="Pathogen Informatics"/>
        </authorList>
    </citation>
    <scope>NUCLEOTIDE SEQUENCE [LARGE SCALE GENOMIC DNA]</scope>
</reference>
<dbReference type="Pfam" id="PF00375">
    <property type="entry name" value="SDF"/>
    <property type="match status" value="1"/>
</dbReference>
<gene>
    <name evidence="8" type="ORF">HDID_LOCUS3231</name>
</gene>
<dbReference type="PRINTS" id="PR00173">
    <property type="entry name" value="EDTRNSPORT"/>
</dbReference>
<feature type="transmembrane region" description="Helical" evidence="6">
    <location>
        <begin position="76"/>
        <end position="98"/>
    </location>
</feature>
<evidence type="ECO:0000256" key="2">
    <source>
        <dbReference type="ARBA" id="ARBA00022448"/>
    </source>
</evidence>
<dbReference type="PANTHER" id="PTHR11958:SF63">
    <property type="entry name" value="AMINO ACID TRANSPORTER"/>
    <property type="match status" value="1"/>
</dbReference>
<feature type="transmembrane region" description="Helical" evidence="6">
    <location>
        <begin position="339"/>
        <end position="360"/>
    </location>
</feature>
<feature type="transmembrane region" description="Helical" evidence="6">
    <location>
        <begin position="173"/>
        <end position="194"/>
    </location>
</feature>
<keyword evidence="5 6" id="KW-0472">Membrane</keyword>
<feature type="transmembrane region" description="Helical" evidence="6">
    <location>
        <begin position="133"/>
        <end position="152"/>
    </location>
</feature>
<evidence type="ECO:0000256" key="1">
    <source>
        <dbReference type="ARBA" id="ARBA00004141"/>
    </source>
</evidence>
<feature type="transmembrane region" description="Helical" evidence="6">
    <location>
        <begin position="38"/>
        <end position="56"/>
    </location>
</feature>
<comment type="subcellular location">
    <subcellularLocation>
        <location evidence="1 6">Membrane</location>
        <topology evidence="1 6">Multi-pass membrane protein</topology>
    </subcellularLocation>
</comment>
<sequence>MSEYYDDSSLSNDKDENGEDSEKPQRNAFVRCICNNRFMITIIAGVIIGFAIGFGLRELPEISENLKIWISMPGDIYIRLLKLTILPLIASNVIIVIAKLDPKENGKISLISFLYIVLFNILGASLGTAAAVAIGPGVIFTCAAFGLAASGAKERGVPFLEFFTSLSEVVLKLIRAFLQVTPIGVCFMIAGSVIKVDDIVGSFAKLGIFVVTVVVAIAVLMLVEWLFYFVCTRRNPFRPVKYLMKAWFIVFATTSAIVGVPETIEGCDEMGIRKGTSRFVAPLAATLKADGSAIFIAGAGIFIAQMEGLGDNAGKIVVIWLLTCALAIAIPHIPSSSIVLILTILASVGVPVEQVSLLYATEWLLDRLRSGMSCVSTFYCVCFTDYVTRGKDENEADSDRNFSEVMSELSQSRSLKSAA</sequence>
<dbReference type="EMBL" id="UYSG01000936">
    <property type="protein sequence ID" value="VDL29181.1"/>
    <property type="molecule type" value="Genomic_DNA"/>
</dbReference>
<feature type="transmembrane region" description="Helical" evidence="6">
    <location>
        <begin position="206"/>
        <end position="230"/>
    </location>
</feature>
<evidence type="ECO:0000313" key="10">
    <source>
        <dbReference type="WBParaSite" id="HDID_0000323301-mRNA-1"/>
    </source>
</evidence>
<keyword evidence="6" id="KW-0769">Symport</keyword>
<evidence type="ECO:0000313" key="8">
    <source>
        <dbReference type="EMBL" id="VDL29181.1"/>
    </source>
</evidence>
<evidence type="ECO:0000256" key="5">
    <source>
        <dbReference type="ARBA" id="ARBA00023136"/>
    </source>
</evidence>
<dbReference type="GO" id="GO:0015501">
    <property type="term" value="F:glutamate:sodium symporter activity"/>
    <property type="evidence" value="ECO:0007669"/>
    <property type="project" value="TreeGrafter"/>
</dbReference>
<dbReference type="InterPro" id="IPR036458">
    <property type="entry name" value="Na:dicarbo_symporter_sf"/>
</dbReference>
<feature type="transmembrane region" description="Helical" evidence="6">
    <location>
        <begin position="316"/>
        <end position="333"/>
    </location>
</feature>
<dbReference type="Gene3D" id="1.10.3860.10">
    <property type="entry name" value="Sodium:dicarboxylate symporter"/>
    <property type="match status" value="2"/>
</dbReference>
<dbReference type="InterPro" id="IPR001991">
    <property type="entry name" value="Na-dicarboxylate_symporter"/>
</dbReference>
<dbReference type="GO" id="GO:0015175">
    <property type="term" value="F:neutral L-amino acid transmembrane transporter activity"/>
    <property type="evidence" value="ECO:0007669"/>
    <property type="project" value="TreeGrafter"/>
</dbReference>
<evidence type="ECO:0000313" key="9">
    <source>
        <dbReference type="Proteomes" id="UP000274504"/>
    </source>
</evidence>
<keyword evidence="3 6" id="KW-0812">Transmembrane</keyword>
<evidence type="ECO:0000256" key="4">
    <source>
        <dbReference type="ARBA" id="ARBA00022989"/>
    </source>
</evidence>
<reference evidence="10" key="1">
    <citation type="submission" date="2017-02" db="UniProtKB">
        <authorList>
            <consortium name="WormBaseParasite"/>
        </authorList>
    </citation>
    <scope>IDENTIFICATION</scope>
</reference>
<feature type="transmembrane region" description="Helical" evidence="6">
    <location>
        <begin position="110"/>
        <end position="127"/>
    </location>
</feature>
<evidence type="ECO:0000256" key="3">
    <source>
        <dbReference type="ARBA" id="ARBA00022692"/>
    </source>
</evidence>
<evidence type="ECO:0000256" key="7">
    <source>
        <dbReference type="SAM" id="MobiDB-lite"/>
    </source>
</evidence>